<dbReference type="InterPro" id="IPR027417">
    <property type="entry name" value="P-loop_NTPase"/>
</dbReference>
<dbReference type="SUPFAM" id="SSF52540">
    <property type="entry name" value="P-loop containing nucleoside triphosphate hydrolases"/>
    <property type="match status" value="1"/>
</dbReference>
<dbReference type="Proteomes" id="UP000186058">
    <property type="component" value="Unassembled WGS sequence"/>
</dbReference>
<comment type="caution">
    <text evidence="6">The sequence shown here is derived from an EMBL/GenBank/DDBJ whole genome shotgun (WGS) entry which is preliminary data.</text>
</comment>
<proteinExistence type="inferred from homology"/>
<reference evidence="6 7" key="1">
    <citation type="submission" date="2016-03" db="EMBL/GenBank/DDBJ databases">
        <authorList>
            <person name="Sant'Anna F.H."/>
            <person name="Ambrosini A."/>
            <person name="Souza R."/>
            <person name="Bach E."/>
            <person name="Fernandes G."/>
            <person name="Balsanelli E."/>
            <person name="Baura V.A."/>
            <person name="Souza E.M."/>
            <person name="Passaglia L."/>
        </authorList>
    </citation>
    <scope>NUCLEOTIDE SEQUENCE [LARGE SCALE GENOMIC DNA]</scope>
    <source>
        <strain evidence="6 7">P26E</strain>
    </source>
</reference>
<dbReference type="SMART" id="SM00382">
    <property type="entry name" value="AAA"/>
    <property type="match status" value="1"/>
</dbReference>
<evidence type="ECO:0000313" key="6">
    <source>
        <dbReference type="EMBL" id="OKP76561.1"/>
    </source>
</evidence>
<keyword evidence="2" id="KW-0813">Transport</keyword>
<dbReference type="Gene3D" id="3.40.50.300">
    <property type="entry name" value="P-loop containing nucleotide triphosphate hydrolases"/>
    <property type="match status" value="1"/>
</dbReference>
<dbReference type="InterPro" id="IPR003439">
    <property type="entry name" value="ABC_transporter-like_ATP-bd"/>
</dbReference>
<accession>A0ABX3EGM6</accession>
<evidence type="ECO:0000256" key="1">
    <source>
        <dbReference type="ARBA" id="ARBA00005417"/>
    </source>
</evidence>
<evidence type="ECO:0000313" key="7">
    <source>
        <dbReference type="Proteomes" id="UP000186058"/>
    </source>
</evidence>
<dbReference type="EMBL" id="LVWI01000114">
    <property type="protein sequence ID" value="OKP76561.1"/>
    <property type="molecule type" value="Genomic_DNA"/>
</dbReference>
<dbReference type="PANTHER" id="PTHR43335:SF4">
    <property type="entry name" value="ABC TRANSPORTER, ATP-BINDING PROTEIN"/>
    <property type="match status" value="1"/>
</dbReference>
<dbReference type="Pfam" id="PF00005">
    <property type="entry name" value="ABC_tran"/>
    <property type="match status" value="1"/>
</dbReference>
<evidence type="ECO:0000256" key="2">
    <source>
        <dbReference type="ARBA" id="ARBA00022448"/>
    </source>
</evidence>
<keyword evidence="3" id="KW-0547">Nucleotide-binding</keyword>
<dbReference type="PROSITE" id="PS50893">
    <property type="entry name" value="ABC_TRANSPORTER_2"/>
    <property type="match status" value="1"/>
</dbReference>
<dbReference type="GO" id="GO:0005524">
    <property type="term" value="F:ATP binding"/>
    <property type="evidence" value="ECO:0007669"/>
    <property type="project" value="UniProtKB-KW"/>
</dbReference>
<comment type="similarity">
    <text evidence="1">Belongs to the ABC transporter superfamily.</text>
</comment>
<dbReference type="InterPro" id="IPR003593">
    <property type="entry name" value="AAA+_ATPase"/>
</dbReference>
<dbReference type="PANTHER" id="PTHR43335">
    <property type="entry name" value="ABC TRANSPORTER, ATP-BINDING PROTEIN"/>
    <property type="match status" value="1"/>
</dbReference>
<keyword evidence="7" id="KW-1185">Reference proteome</keyword>
<gene>
    <name evidence="6" type="ORF">A3844_30290</name>
</gene>
<organism evidence="6 7">
    <name type="scientific">Paenibacillus helianthi</name>
    <dbReference type="NCBI Taxonomy" id="1349432"/>
    <lineage>
        <taxon>Bacteria</taxon>
        <taxon>Bacillati</taxon>
        <taxon>Bacillota</taxon>
        <taxon>Bacilli</taxon>
        <taxon>Bacillales</taxon>
        <taxon>Paenibacillaceae</taxon>
        <taxon>Paenibacillus</taxon>
    </lineage>
</organism>
<sequence>MAAMIQTKELTKHFGSNHAVNGLSLEVDQGEIYGFLGLNGAGKTTTIRMLLGMIRPDSGSAYVFGQRVDAGSHKLWASVGYMVETPYSYPELTVRENLEIIRRLRGISDRKAIDAIIDKLQLTAYRDRKAGTLSLGNGQRLGLAKAMLHDPQVLILDEPTNGLDPAGIVEVRELLRDLALNHGVTIFISSHILGEVSRLTTRIGIVHQGRLLQETDVKELQHVLRKRLLVQTRDSEAGRKRLLQAGYDVKLTEAGTLMIIDKRAIAHPDQISKLLAYADMPPTLIQVEEEDLEAYFLRMIEAEGGMKG</sequence>
<evidence type="ECO:0000256" key="3">
    <source>
        <dbReference type="ARBA" id="ARBA00022741"/>
    </source>
</evidence>
<name>A0ABX3EGM6_9BACL</name>
<dbReference type="RefSeq" id="WP_074109527.1">
    <property type="nucleotide sequence ID" value="NZ_LVWI01000114.1"/>
</dbReference>
<evidence type="ECO:0000259" key="5">
    <source>
        <dbReference type="PROSITE" id="PS50893"/>
    </source>
</evidence>
<evidence type="ECO:0000256" key="4">
    <source>
        <dbReference type="ARBA" id="ARBA00022840"/>
    </source>
</evidence>
<keyword evidence="4 6" id="KW-0067">ATP-binding</keyword>
<feature type="domain" description="ABC transporter" evidence="5">
    <location>
        <begin position="5"/>
        <end position="233"/>
    </location>
</feature>
<protein>
    <submittedName>
        <fullName evidence="6">Bacitracin ABC transporter ATP-binding protein</fullName>
    </submittedName>
</protein>